<feature type="domain" description="PPM-type phosphatase" evidence="2">
    <location>
        <begin position="1"/>
        <end position="175"/>
    </location>
</feature>
<feature type="transmembrane region" description="Helical" evidence="1">
    <location>
        <begin position="227"/>
        <end position="247"/>
    </location>
</feature>
<dbReference type="SMART" id="SM00331">
    <property type="entry name" value="PP2C_SIG"/>
    <property type="match status" value="1"/>
</dbReference>
<proteinExistence type="predicted"/>
<evidence type="ECO:0000256" key="1">
    <source>
        <dbReference type="SAM" id="Phobius"/>
    </source>
</evidence>
<dbReference type="SUPFAM" id="SSF81606">
    <property type="entry name" value="PP2C-like"/>
    <property type="match status" value="1"/>
</dbReference>
<gene>
    <name evidence="3" type="ORF">AVDCRST_MAG96-623</name>
</gene>
<protein>
    <submittedName>
        <fullName evidence="3">Protein serine/threonine phosphatase PrpC, regulation of stationary phase</fullName>
    </submittedName>
</protein>
<dbReference type="PROSITE" id="PS51746">
    <property type="entry name" value="PPM_2"/>
    <property type="match status" value="1"/>
</dbReference>
<keyword evidence="1" id="KW-0812">Transmembrane</keyword>
<keyword evidence="1" id="KW-1133">Transmembrane helix</keyword>
<name>A0A6J4RIE5_9BACT</name>
<dbReference type="InterPro" id="IPR001932">
    <property type="entry name" value="PPM-type_phosphatase-like_dom"/>
</dbReference>
<dbReference type="Gene3D" id="3.60.40.10">
    <property type="entry name" value="PPM-type phosphatase domain"/>
    <property type="match status" value="1"/>
</dbReference>
<reference evidence="3" key="1">
    <citation type="submission" date="2020-02" db="EMBL/GenBank/DDBJ databases">
        <authorList>
            <person name="Meier V. D."/>
        </authorList>
    </citation>
    <scope>NUCLEOTIDE SEQUENCE</scope>
    <source>
        <strain evidence="3">AVDCRST_MAG96</strain>
    </source>
</reference>
<keyword evidence="1" id="KW-0472">Membrane</keyword>
<sequence>MMKEALSASNEAIYKEKQASKVNGQMACVLTLALADLANNKFFYAHVGDTRLYLLRDNSLVKITHDHSFVGFLEDSGRLSEEAAMRHPKRNEINKALGFDAQIRAGDYIETGESPFLPGDVILLCSDGLTDMIDNRTITTILKTNKNLSFKGKALIDAANDAGGKDNITVVLVQNNKPPLKLTATKPAMTTKENGDTNNKEHLVEVKNTSVEQLVVRDTSRKKKSSIVPFFSFLGVLILAALAWLLYQNYNKNGQEKEGKNTLRAQKRNEQEQLFIDSINGTKTKEVFVLHQQGGPPIVLTDSISINKDSLHIIGNGVTIRSDTTYKGPAFILSPSCKYILLDSLTLENFDIGVLVKNQGLQLRHVQFKNCRIPVQHQYTFSDTTIVNGRFADTVFYNSEVNSQ</sequence>
<dbReference type="CDD" id="cd00143">
    <property type="entry name" value="PP2Cc"/>
    <property type="match status" value="1"/>
</dbReference>
<accession>A0A6J4RIE5</accession>
<dbReference type="EMBL" id="CADCVN010000234">
    <property type="protein sequence ID" value="CAA9474516.1"/>
    <property type="molecule type" value="Genomic_DNA"/>
</dbReference>
<organism evidence="3">
    <name type="scientific">uncultured Segetibacter sp</name>
    <dbReference type="NCBI Taxonomy" id="481133"/>
    <lineage>
        <taxon>Bacteria</taxon>
        <taxon>Pseudomonadati</taxon>
        <taxon>Bacteroidota</taxon>
        <taxon>Chitinophagia</taxon>
        <taxon>Chitinophagales</taxon>
        <taxon>Chitinophagaceae</taxon>
        <taxon>Segetibacter</taxon>
        <taxon>environmental samples</taxon>
    </lineage>
</organism>
<dbReference type="AlphaFoldDB" id="A0A6J4RIE5"/>
<evidence type="ECO:0000259" key="2">
    <source>
        <dbReference type="PROSITE" id="PS51746"/>
    </source>
</evidence>
<evidence type="ECO:0000313" key="3">
    <source>
        <dbReference type="EMBL" id="CAA9474516.1"/>
    </source>
</evidence>
<dbReference type="InterPro" id="IPR036457">
    <property type="entry name" value="PPM-type-like_dom_sf"/>
</dbReference>